<dbReference type="PANTHER" id="PTHR14430:SF4">
    <property type="entry name" value="GDP_GTP EXCHANGE FACTOR SEC2 N-TERMINAL DOMAIN-CONTAINING PROTEIN"/>
    <property type="match status" value="1"/>
</dbReference>
<dbReference type="GO" id="GO:0051286">
    <property type="term" value="C:cell tip"/>
    <property type="evidence" value="ECO:0007669"/>
    <property type="project" value="TreeGrafter"/>
</dbReference>
<feature type="coiled-coil region" evidence="2">
    <location>
        <begin position="34"/>
        <end position="75"/>
    </location>
</feature>
<accession>A0A9P4M0E1</accession>
<gene>
    <name evidence="5" type="ORF">K490DRAFT_65102</name>
</gene>
<evidence type="ECO:0000313" key="5">
    <source>
        <dbReference type="EMBL" id="KAF2087823.1"/>
    </source>
</evidence>
<proteinExistence type="predicted"/>
<dbReference type="Pfam" id="PF06428">
    <property type="entry name" value="Sec2p"/>
    <property type="match status" value="1"/>
</dbReference>
<dbReference type="Gene3D" id="6.10.140.910">
    <property type="match status" value="1"/>
</dbReference>
<evidence type="ECO:0000256" key="2">
    <source>
        <dbReference type="SAM" id="Coils"/>
    </source>
</evidence>
<evidence type="ECO:0000313" key="6">
    <source>
        <dbReference type="Proteomes" id="UP000799776"/>
    </source>
</evidence>
<evidence type="ECO:0000256" key="3">
    <source>
        <dbReference type="SAM" id="MobiDB-lite"/>
    </source>
</evidence>
<evidence type="ECO:0000259" key="4">
    <source>
        <dbReference type="Pfam" id="PF06428"/>
    </source>
</evidence>
<feature type="coiled-coil region" evidence="2">
    <location>
        <begin position="175"/>
        <end position="245"/>
    </location>
</feature>
<reference evidence="5" key="1">
    <citation type="journal article" date="2020" name="Stud. Mycol.">
        <title>101 Dothideomycetes genomes: a test case for predicting lifestyles and emergence of pathogens.</title>
        <authorList>
            <person name="Haridas S."/>
            <person name="Albert R."/>
            <person name="Binder M."/>
            <person name="Bloem J."/>
            <person name="Labutti K."/>
            <person name="Salamov A."/>
            <person name="Andreopoulos B."/>
            <person name="Baker S."/>
            <person name="Barry K."/>
            <person name="Bills G."/>
            <person name="Bluhm B."/>
            <person name="Cannon C."/>
            <person name="Castanera R."/>
            <person name="Culley D."/>
            <person name="Daum C."/>
            <person name="Ezra D."/>
            <person name="Gonzalez J."/>
            <person name="Henrissat B."/>
            <person name="Kuo A."/>
            <person name="Liang C."/>
            <person name="Lipzen A."/>
            <person name="Lutzoni F."/>
            <person name="Magnuson J."/>
            <person name="Mondo S."/>
            <person name="Nolan M."/>
            <person name="Ohm R."/>
            <person name="Pangilinan J."/>
            <person name="Park H.-J."/>
            <person name="Ramirez L."/>
            <person name="Alfaro M."/>
            <person name="Sun H."/>
            <person name="Tritt A."/>
            <person name="Yoshinaga Y."/>
            <person name="Zwiers L.-H."/>
            <person name="Turgeon B."/>
            <person name="Goodwin S."/>
            <person name="Spatafora J."/>
            <person name="Crous P."/>
            <person name="Grigoriev I."/>
        </authorList>
    </citation>
    <scope>NUCLEOTIDE SEQUENCE</scope>
    <source>
        <strain evidence="5">CBS 121410</strain>
    </source>
</reference>
<name>A0A9P4M0E1_9PEZI</name>
<dbReference type="SUPFAM" id="SSF144284">
    <property type="entry name" value="Sec2 N-terminal region"/>
    <property type="match status" value="1"/>
</dbReference>
<keyword evidence="6" id="KW-1185">Reference proteome</keyword>
<feature type="region of interest" description="Disordered" evidence="3">
    <location>
        <begin position="91"/>
        <end position="111"/>
    </location>
</feature>
<dbReference type="GO" id="GO:0006887">
    <property type="term" value="P:exocytosis"/>
    <property type="evidence" value="ECO:0007669"/>
    <property type="project" value="TreeGrafter"/>
</dbReference>
<feature type="domain" description="GDP/GTP exchange factor Sec2 N-terminal" evidence="4">
    <location>
        <begin position="158"/>
        <end position="240"/>
    </location>
</feature>
<dbReference type="InterPro" id="IPR009449">
    <property type="entry name" value="Sec2_N"/>
</dbReference>
<dbReference type="OrthoDB" id="5560525at2759"/>
<dbReference type="InterPro" id="IPR040351">
    <property type="entry name" value="RAB3IL/RAB3IP/Sec2"/>
</dbReference>
<dbReference type="Proteomes" id="UP000799776">
    <property type="component" value="Unassembled WGS sequence"/>
</dbReference>
<dbReference type="GO" id="GO:0005085">
    <property type="term" value="F:guanyl-nucleotide exchange factor activity"/>
    <property type="evidence" value="ECO:0007669"/>
    <property type="project" value="InterPro"/>
</dbReference>
<dbReference type="PANTHER" id="PTHR14430">
    <property type="entry name" value="RABIN3-RELATED"/>
    <property type="match status" value="1"/>
</dbReference>
<organism evidence="5 6">
    <name type="scientific">Saccharata proteae CBS 121410</name>
    <dbReference type="NCBI Taxonomy" id="1314787"/>
    <lineage>
        <taxon>Eukaryota</taxon>
        <taxon>Fungi</taxon>
        <taxon>Dikarya</taxon>
        <taxon>Ascomycota</taxon>
        <taxon>Pezizomycotina</taxon>
        <taxon>Dothideomycetes</taxon>
        <taxon>Dothideomycetes incertae sedis</taxon>
        <taxon>Botryosphaeriales</taxon>
        <taxon>Saccharataceae</taxon>
        <taxon>Saccharata</taxon>
    </lineage>
</organism>
<evidence type="ECO:0000256" key="1">
    <source>
        <dbReference type="ARBA" id="ARBA00023054"/>
    </source>
</evidence>
<dbReference type="AlphaFoldDB" id="A0A9P4M0E1"/>
<dbReference type="EMBL" id="ML978718">
    <property type="protein sequence ID" value="KAF2087823.1"/>
    <property type="molecule type" value="Genomic_DNA"/>
</dbReference>
<comment type="caution">
    <text evidence="5">The sequence shown here is derived from an EMBL/GenBank/DDBJ whole genome shotgun (WGS) entry which is preliminary data.</text>
</comment>
<protein>
    <recommendedName>
        <fullName evidence="4">GDP/GTP exchange factor Sec2 N-terminal domain-containing protein</fullName>
    </recommendedName>
</protein>
<keyword evidence="1 2" id="KW-0175">Coiled coil</keyword>
<sequence length="251" mass="27271">MAASPPHAPDLCAHESQTSCCCCHHCGAPLPPSLQALEAQFRALSQKHQGAVDRLADYEDEVRRLKSQQAHALQHASAHHDPALALLTPSTTRTSSEEVARPSTANPAIPSRASRFSSFLSRKSMSSSNTSASATAAAPAAAGMAHPAAFVPGAMPHQSDDDELRGALEKEKGLRTRAEGKLNAMSAEMEELSVTLFQQANEMVAEERKARAKLEERVDVLEKRDQEKRRRLARLENAMKRIERVRGLLGP</sequence>
<dbReference type="GO" id="GO:0070319">
    <property type="term" value="C:Golgi to plasma membrane transport vesicle"/>
    <property type="evidence" value="ECO:0007669"/>
    <property type="project" value="TreeGrafter"/>
</dbReference>